<proteinExistence type="predicted"/>
<dbReference type="PANTHER" id="PTHR43626:SF4">
    <property type="entry name" value="GCN5-RELATED N-ACETYLTRANSFERASE 2, CHLOROPLASTIC"/>
    <property type="match status" value="1"/>
</dbReference>
<dbReference type="InterPro" id="IPR045039">
    <property type="entry name" value="NSI-like"/>
</dbReference>
<keyword evidence="5" id="KW-1185">Reference proteome</keyword>
<evidence type="ECO:0000256" key="1">
    <source>
        <dbReference type="ARBA" id="ARBA00022679"/>
    </source>
</evidence>
<accession>A0A3M8HFL1</accession>
<dbReference type="AlphaFoldDB" id="A0A3M8HFL1"/>
<evidence type="ECO:0000259" key="3">
    <source>
        <dbReference type="PROSITE" id="PS51186"/>
    </source>
</evidence>
<dbReference type="Proteomes" id="UP000279909">
    <property type="component" value="Unassembled WGS sequence"/>
</dbReference>
<comment type="caution">
    <text evidence="4">The sequence shown here is derived from an EMBL/GenBank/DDBJ whole genome shotgun (WGS) entry which is preliminary data.</text>
</comment>
<keyword evidence="1 4" id="KW-0808">Transferase</keyword>
<reference evidence="4 5" key="1">
    <citation type="journal article" date="2014" name="Int. J. Syst. Evol. Microbiol.">
        <title>Lysinibacillus halotolerans sp. nov., isolated from saline-alkaline soil.</title>
        <authorList>
            <person name="Kong D."/>
            <person name="Wang Y."/>
            <person name="Zhao B."/>
            <person name="Li Y."/>
            <person name="Song J."/>
            <person name="Zhai Y."/>
            <person name="Zhang C."/>
            <person name="Wang H."/>
            <person name="Chen X."/>
            <person name="Zhao B."/>
            <person name="Ruan Z."/>
        </authorList>
    </citation>
    <scope>NUCLEOTIDE SEQUENCE [LARGE SCALE GENOMIC DNA]</scope>
    <source>
        <strain evidence="4 5">MCCC 1A12703</strain>
    </source>
</reference>
<dbReference type="Pfam" id="PF00583">
    <property type="entry name" value="Acetyltransf_1"/>
    <property type="match status" value="1"/>
</dbReference>
<evidence type="ECO:0000256" key="2">
    <source>
        <dbReference type="ARBA" id="ARBA00023315"/>
    </source>
</evidence>
<dbReference type="GO" id="GO:0008080">
    <property type="term" value="F:N-acetyltransferase activity"/>
    <property type="evidence" value="ECO:0007669"/>
    <property type="project" value="InterPro"/>
</dbReference>
<dbReference type="InterPro" id="IPR016181">
    <property type="entry name" value="Acyl_CoA_acyltransferase"/>
</dbReference>
<sequence>MIEIHHDFSKVSLNQLEVIYKAVGWEKHTEAIIEQVFEASNVYVFATVKGEVVGFSRAITDHVFNAAIYDVVVHPKFQRNGIAKRIIESLLNQLKQVSCVHLISTKRNEGFYRKLGFKKMETGMARYLNSNLIEDYLE</sequence>
<protein>
    <submittedName>
        <fullName evidence="4">N-acetyltransferase</fullName>
    </submittedName>
</protein>
<feature type="domain" description="N-acetyltransferase" evidence="3">
    <location>
        <begin position="3"/>
        <end position="138"/>
    </location>
</feature>
<organism evidence="4 5">
    <name type="scientific">Lysinibacillus halotolerans</name>
    <dbReference type="NCBI Taxonomy" id="1368476"/>
    <lineage>
        <taxon>Bacteria</taxon>
        <taxon>Bacillati</taxon>
        <taxon>Bacillota</taxon>
        <taxon>Bacilli</taxon>
        <taxon>Bacillales</taxon>
        <taxon>Bacillaceae</taxon>
        <taxon>Lysinibacillus</taxon>
    </lineage>
</organism>
<evidence type="ECO:0000313" key="4">
    <source>
        <dbReference type="EMBL" id="RND01149.1"/>
    </source>
</evidence>
<dbReference type="EMBL" id="RHLQ01000003">
    <property type="protein sequence ID" value="RND01149.1"/>
    <property type="molecule type" value="Genomic_DNA"/>
</dbReference>
<dbReference type="GO" id="GO:0005737">
    <property type="term" value="C:cytoplasm"/>
    <property type="evidence" value="ECO:0007669"/>
    <property type="project" value="TreeGrafter"/>
</dbReference>
<keyword evidence="2" id="KW-0012">Acyltransferase</keyword>
<evidence type="ECO:0000313" key="5">
    <source>
        <dbReference type="Proteomes" id="UP000279909"/>
    </source>
</evidence>
<dbReference type="SUPFAM" id="SSF55729">
    <property type="entry name" value="Acyl-CoA N-acyltransferases (Nat)"/>
    <property type="match status" value="1"/>
</dbReference>
<gene>
    <name evidence="4" type="ORF">EC501_02550</name>
</gene>
<name>A0A3M8HFL1_9BACI</name>
<dbReference type="InterPro" id="IPR000182">
    <property type="entry name" value="GNAT_dom"/>
</dbReference>
<dbReference type="OrthoDB" id="9775804at2"/>
<dbReference type="RefSeq" id="WP_122970717.1">
    <property type="nucleotide sequence ID" value="NZ_RHLQ01000003.1"/>
</dbReference>
<dbReference type="PROSITE" id="PS51186">
    <property type="entry name" value="GNAT"/>
    <property type="match status" value="1"/>
</dbReference>
<dbReference type="PANTHER" id="PTHR43626">
    <property type="entry name" value="ACYL-COA N-ACYLTRANSFERASE"/>
    <property type="match status" value="1"/>
</dbReference>
<dbReference type="Gene3D" id="3.40.630.30">
    <property type="match status" value="1"/>
</dbReference>
<dbReference type="CDD" id="cd04301">
    <property type="entry name" value="NAT_SF"/>
    <property type="match status" value="1"/>
</dbReference>